<dbReference type="InterPro" id="IPR008901">
    <property type="entry name" value="ACER"/>
</dbReference>
<feature type="transmembrane region" description="Helical" evidence="9">
    <location>
        <begin position="187"/>
        <end position="208"/>
    </location>
</feature>
<dbReference type="EMBL" id="ML975151">
    <property type="protein sequence ID" value="KAF1815666.1"/>
    <property type="molecule type" value="Genomic_DNA"/>
</dbReference>
<sequence length="275" mass="31074">MRFSIPYSNSNSSEAPVWGPITSPLKYVVPDYVVTVYIAEFINALTSLIYLGYAFHRLHSVSTYAEAFTTALPYVGLAYVGICSAAYHTLLKAPAELADELSMHFATACVLHRIFSFDQPPRIALRNGIVLLSILIGFVGTQSIKQDFLWHALLWASMLAAIGWKTRNVVQKNFKKGDPAKRRATKVARLGGVYFGVGYAIWNLDWLFCSQLTSLKRQWGMPWSFLLEFHGWWHLLTAMGAYSFMALVELLVDQNKPKQERGQPFAWPVSLYLSH</sequence>
<feature type="binding site" evidence="8">
    <location>
        <position position="88"/>
    </location>
    <ligand>
        <name>Zn(2+)</name>
        <dbReference type="ChEBI" id="CHEBI:29105"/>
        <note>catalytic</note>
    </ligand>
</feature>
<reference evidence="10 12" key="1">
    <citation type="submission" date="2020-01" db="EMBL/GenBank/DDBJ databases">
        <authorList>
            <consortium name="DOE Joint Genome Institute"/>
            <person name="Haridas S."/>
            <person name="Albert R."/>
            <person name="Binder M."/>
            <person name="Bloem J."/>
            <person name="Labutti K."/>
            <person name="Salamov A."/>
            <person name="Andreopoulos B."/>
            <person name="Baker S.E."/>
            <person name="Barry K."/>
            <person name="Bills G."/>
            <person name="Bluhm B.H."/>
            <person name="Cannon C."/>
            <person name="Castanera R."/>
            <person name="Culley D.E."/>
            <person name="Daum C."/>
            <person name="Ezra D."/>
            <person name="Gonzalez J.B."/>
            <person name="Henrissat B."/>
            <person name="Kuo A."/>
            <person name="Liang C."/>
            <person name="Lipzen A."/>
            <person name="Lutzoni F."/>
            <person name="Magnuson J."/>
            <person name="Mondo S."/>
            <person name="Nolan M."/>
            <person name="Ohm R."/>
            <person name="Pangilinan J."/>
            <person name="Park H.-J."/>
            <person name="Ramirez L."/>
            <person name="Alfaro M."/>
            <person name="Sun H."/>
            <person name="Tritt A."/>
            <person name="Yoshinaga Y."/>
            <person name="Zwiers L.-H."/>
            <person name="Turgeon B.G."/>
            <person name="Goodwin S.B."/>
            <person name="Spatafora J.W."/>
            <person name="Crous P.W."/>
            <person name="Grigoriev I.V."/>
        </authorList>
    </citation>
    <scope>NUCLEOTIDE SEQUENCE</scope>
    <source>
        <strain evidence="10 12">CBS 781.70</strain>
    </source>
</reference>
<feature type="transmembrane region" description="Helical" evidence="9">
    <location>
        <begin position="32"/>
        <end position="53"/>
    </location>
</feature>
<dbReference type="OrthoDB" id="187171at2759"/>
<feature type="transmembrane region" description="Helical" evidence="9">
    <location>
        <begin position="123"/>
        <end position="142"/>
    </location>
</feature>
<gene>
    <name evidence="10 12" type="ORF">P152DRAFT_429878</name>
</gene>
<evidence type="ECO:0000256" key="8">
    <source>
        <dbReference type="PIRSR" id="PIRSR608901-2"/>
    </source>
</evidence>
<evidence type="ECO:0000256" key="4">
    <source>
        <dbReference type="ARBA" id="ARBA00022801"/>
    </source>
</evidence>
<dbReference type="GeneID" id="54417944"/>
<evidence type="ECO:0000256" key="3">
    <source>
        <dbReference type="ARBA" id="ARBA00022692"/>
    </source>
</evidence>
<feature type="binding site" evidence="7">
    <location>
        <position position="40"/>
    </location>
    <ligand>
        <name>Ca(2+)</name>
        <dbReference type="ChEBI" id="CHEBI:29108"/>
    </ligand>
</feature>
<keyword evidence="4" id="KW-0378">Hydrolase</keyword>
<dbReference type="GO" id="GO:0046514">
    <property type="term" value="P:ceramide catabolic process"/>
    <property type="evidence" value="ECO:0007669"/>
    <property type="project" value="TreeGrafter"/>
</dbReference>
<comment type="cofactor">
    <cofactor evidence="8">
        <name>Zn(2+)</name>
        <dbReference type="ChEBI" id="CHEBI:29105"/>
    </cofactor>
</comment>
<reference evidence="12" key="2">
    <citation type="submission" date="2020-04" db="EMBL/GenBank/DDBJ databases">
        <authorList>
            <consortium name="NCBI Genome Project"/>
        </authorList>
    </citation>
    <scope>NUCLEOTIDE SEQUENCE</scope>
    <source>
        <strain evidence="12">CBS 781.70</strain>
    </source>
</reference>
<organism evidence="10">
    <name type="scientific">Eremomyces bilateralis CBS 781.70</name>
    <dbReference type="NCBI Taxonomy" id="1392243"/>
    <lineage>
        <taxon>Eukaryota</taxon>
        <taxon>Fungi</taxon>
        <taxon>Dikarya</taxon>
        <taxon>Ascomycota</taxon>
        <taxon>Pezizomycotina</taxon>
        <taxon>Dothideomycetes</taxon>
        <taxon>Dothideomycetes incertae sedis</taxon>
        <taxon>Eremomycetales</taxon>
        <taxon>Eremomycetaceae</taxon>
        <taxon>Eremomyces</taxon>
    </lineage>
</organism>
<keyword evidence="5 9" id="KW-1133">Transmembrane helix</keyword>
<evidence type="ECO:0000256" key="9">
    <source>
        <dbReference type="SAM" id="Phobius"/>
    </source>
</evidence>
<evidence type="ECO:0000313" key="12">
    <source>
        <dbReference type="RefSeq" id="XP_033537297.1"/>
    </source>
</evidence>
<keyword evidence="11" id="KW-1185">Reference proteome</keyword>
<dbReference type="GO" id="GO:0016811">
    <property type="term" value="F:hydrolase activity, acting on carbon-nitrogen (but not peptide) bonds, in linear amides"/>
    <property type="evidence" value="ECO:0007669"/>
    <property type="project" value="InterPro"/>
</dbReference>
<evidence type="ECO:0008006" key="13">
    <source>
        <dbReference type="Google" id="ProtNLM"/>
    </source>
</evidence>
<name>A0A6G1GCM5_9PEZI</name>
<comment type="subcellular location">
    <subcellularLocation>
        <location evidence="1">Membrane</location>
        <topology evidence="1">Multi-pass membrane protein</topology>
    </subcellularLocation>
</comment>
<feature type="binding site" evidence="8">
    <location>
        <position position="234"/>
    </location>
    <ligand>
        <name>Zn(2+)</name>
        <dbReference type="ChEBI" id="CHEBI:29105"/>
        <note>catalytic</note>
    </ligand>
</feature>
<evidence type="ECO:0000313" key="11">
    <source>
        <dbReference type="Proteomes" id="UP000504638"/>
    </source>
</evidence>
<keyword evidence="3 9" id="KW-0812">Transmembrane</keyword>
<proteinExistence type="inferred from homology"/>
<dbReference type="PANTHER" id="PTHR46187">
    <property type="entry name" value="ALKALINE CERAMIDASE 3"/>
    <property type="match status" value="1"/>
</dbReference>
<keyword evidence="8" id="KW-0862">Zinc</keyword>
<evidence type="ECO:0000256" key="2">
    <source>
        <dbReference type="ARBA" id="ARBA00009780"/>
    </source>
</evidence>
<dbReference type="PANTHER" id="PTHR46187:SF1">
    <property type="entry name" value="ALKALINE PHYTOCERAMIDASE"/>
    <property type="match status" value="1"/>
</dbReference>
<dbReference type="RefSeq" id="XP_033537297.1">
    <property type="nucleotide sequence ID" value="XM_033677374.1"/>
</dbReference>
<evidence type="ECO:0000256" key="6">
    <source>
        <dbReference type="ARBA" id="ARBA00023136"/>
    </source>
</evidence>
<evidence type="ECO:0000256" key="7">
    <source>
        <dbReference type="PIRSR" id="PIRSR608901-1"/>
    </source>
</evidence>
<protein>
    <recommendedName>
        <fullName evidence="13">Alkaline phytoceramidase</fullName>
    </recommendedName>
</protein>
<keyword evidence="7" id="KW-0106">Calcium</keyword>
<evidence type="ECO:0000256" key="5">
    <source>
        <dbReference type="ARBA" id="ARBA00022989"/>
    </source>
</evidence>
<dbReference type="GO" id="GO:0005789">
    <property type="term" value="C:endoplasmic reticulum membrane"/>
    <property type="evidence" value="ECO:0007669"/>
    <property type="project" value="TreeGrafter"/>
</dbReference>
<dbReference type="Proteomes" id="UP000504638">
    <property type="component" value="Unplaced"/>
</dbReference>
<feature type="binding site" evidence="8">
    <location>
        <position position="230"/>
    </location>
    <ligand>
        <name>Zn(2+)</name>
        <dbReference type="ChEBI" id="CHEBI:29105"/>
        <note>catalytic</note>
    </ligand>
</feature>
<feature type="transmembrane region" description="Helical" evidence="9">
    <location>
        <begin position="231"/>
        <end position="252"/>
    </location>
</feature>
<dbReference type="AlphaFoldDB" id="A0A6G1GCM5"/>
<keyword evidence="6 9" id="KW-0472">Membrane</keyword>
<evidence type="ECO:0000313" key="10">
    <source>
        <dbReference type="EMBL" id="KAF1815666.1"/>
    </source>
</evidence>
<feature type="transmembrane region" description="Helical" evidence="9">
    <location>
        <begin position="148"/>
        <end position="166"/>
    </location>
</feature>
<reference evidence="12" key="3">
    <citation type="submission" date="2025-04" db="UniProtKB">
        <authorList>
            <consortium name="RefSeq"/>
        </authorList>
    </citation>
    <scope>IDENTIFICATION</scope>
    <source>
        <strain evidence="12">CBS 781.70</strain>
    </source>
</reference>
<accession>A0A6G1GCM5</accession>
<dbReference type="GO" id="GO:0046872">
    <property type="term" value="F:metal ion binding"/>
    <property type="evidence" value="ECO:0007669"/>
    <property type="project" value="UniProtKB-KW"/>
</dbReference>
<comment type="similarity">
    <text evidence="2">Belongs to the alkaline ceramidase family.</text>
</comment>
<dbReference type="GO" id="GO:0046513">
    <property type="term" value="P:ceramide biosynthetic process"/>
    <property type="evidence" value="ECO:0007669"/>
    <property type="project" value="TreeGrafter"/>
</dbReference>
<dbReference type="Pfam" id="PF05875">
    <property type="entry name" value="Ceramidase"/>
    <property type="match status" value="1"/>
</dbReference>
<evidence type="ECO:0000256" key="1">
    <source>
        <dbReference type="ARBA" id="ARBA00004141"/>
    </source>
</evidence>
<keyword evidence="7" id="KW-0479">Metal-binding</keyword>